<proteinExistence type="predicted"/>
<dbReference type="InterPro" id="IPR052055">
    <property type="entry name" value="Hepadnavirus_pol/RT"/>
</dbReference>
<dbReference type="AlphaFoldDB" id="G4TA02"/>
<comment type="caution">
    <text evidence="2">The sequence shown here is derived from an EMBL/GenBank/DDBJ whole genome shotgun (WGS) entry which is preliminary data.</text>
</comment>
<sequence length="875" mass="97219">MHSKPEGQHPASKANPFQLLLGGNANNNIRPKIYRPDDPRKIVTTFNVVRLEQILRMYGLLDARNKENLEFLRNGFPLGIASGWTLPKRIIHHNHGSALRHPEAIIKDIKKEEAAGRYSRAYEPDELERIIGPYFSAPMGVVDKDKWNPNGEKRVIHDDSFPFKGHERALNTHCISQSDQYSSTGFKLMCDFILNAPPGSKACVFDGKSAYRMCPLRREDQHLTCIYWDGKVRVDRAPHFGGVNAGVPHGRMADMLHQILKAKWPHLIPAKWQDDHVIIQTPVKTTGWANWLGIGSHDGMTISLGDIKRLLKEIGYPTKDEKDQEFSDHFTYVGFDWDMPNRSVTLTDKAKKSYLERVERLLAEKTASLEQINELRGQLIWCCSVIIDGKGYTRSFVKELEIRKGIPQTRQIRLEERTIIDLQWWRSALQDCTPRILQFQKPISDKWNVYVDASGWGCGVVINGCWDRWQLRDGWETNGRNIAWAEGVAIQLGIHILFRHYDLSPGTHVKIFSDNQGFTGGYNKGNSRNIFQNDVIVDIRRMLKERGCELTLEYIHTSQNPADKPSRGMDAAYGTRQSWSKDPLPSNLQEIPVKEPVVGQGLPPPLAPTKLHNITKVESEPTTRPVKSTGPTSTKTKADDIQPESSSRKRMAPSPNTEKKCEPPALMLDFCPSSPHVKGRKAITNGTSSNATRTGTIGKKDPSPGSNPQASATTSTKKIGTPSLMLDFGVPLSDAKPAAAARPSHEGRRTFGGQGDASNPRTAPKAVSGAAESNLPPSKYASANATSVRHLSSNSPANSCHARSLAFEAIVPLVRGALNPQVGAGQQSVRKETTTTTTNRPRESSGVSNIRRGSPNGARARQVEPKPPRLSLWVA</sequence>
<feature type="region of interest" description="Disordered" evidence="1">
    <location>
        <begin position="600"/>
        <end position="722"/>
    </location>
</feature>
<dbReference type="Proteomes" id="UP000007148">
    <property type="component" value="Unassembled WGS sequence"/>
</dbReference>
<accession>G4TA02</accession>
<dbReference type="HOGENOM" id="CLU_328475_0_0_1"/>
<dbReference type="eggNOG" id="ENOG502S1WT">
    <property type="taxonomic scope" value="Eukaryota"/>
</dbReference>
<gene>
    <name evidence="2" type="ORF">PIIN_02004</name>
</gene>
<feature type="compositionally biased region" description="Polar residues" evidence="1">
    <location>
        <begin position="704"/>
        <end position="718"/>
    </location>
</feature>
<organism evidence="2 3">
    <name type="scientific">Serendipita indica (strain DSM 11827)</name>
    <name type="common">Root endophyte fungus</name>
    <name type="synonym">Piriformospora indica</name>
    <dbReference type="NCBI Taxonomy" id="1109443"/>
    <lineage>
        <taxon>Eukaryota</taxon>
        <taxon>Fungi</taxon>
        <taxon>Dikarya</taxon>
        <taxon>Basidiomycota</taxon>
        <taxon>Agaricomycotina</taxon>
        <taxon>Agaricomycetes</taxon>
        <taxon>Sebacinales</taxon>
        <taxon>Serendipitaceae</taxon>
        <taxon>Serendipita</taxon>
    </lineage>
</organism>
<dbReference type="SUPFAM" id="SSF56672">
    <property type="entry name" value="DNA/RNA polymerases"/>
    <property type="match status" value="1"/>
</dbReference>
<dbReference type="PANTHER" id="PTHR33050">
    <property type="entry name" value="REVERSE TRANSCRIPTASE DOMAIN-CONTAINING PROTEIN"/>
    <property type="match status" value="1"/>
</dbReference>
<dbReference type="OrthoDB" id="3255824at2759"/>
<dbReference type="STRING" id="1109443.G4TA02"/>
<evidence type="ECO:0000313" key="2">
    <source>
        <dbReference type="EMBL" id="CCA68137.1"/>
    </source>
</evidence>
<dbReference type="OMA" id="CTINIAC"/>
<evidence type="ECO:0000313" key="3">
    <source>
        <dbReference type="Proteomes" id="UP000007148"/>
    </source>
</evidence>
<feature type="region of interest" description="Disordered" evidence="1">
    <location>
        <begin position="735"/>
        <end position="780"/>
    </location>
</feature>
<name>G4TA02_SERID</name>
<reference evidence="2 3" key="1">
    <citation type="journal article" date="2011" name="PLoS Pathog.">
        <title>Endophytic Life Strategies Decoded by Genome and Transcriptome Analyses of the Mutualistic Root Symbiont Piriformospora indica.</title>
        <authorList>
            <person name="Zuccaro A."/>
            <person name="Lahrmann U."/>
            <person name="Guldener U."/>
            <person name="Langen G."/>
            <person name="Pfiffi S."/>
            <person name="Biedenkopf D."/>
            <person name="Wong P."/>
            <person name="Samans B."/>
            <person name="Grimm C."/>
            <person name="Basiewicz M."/>
            <person name="Murat C."/>
            <person name="Martin F."/>
            <person name="Kogel K.H."/>
        </authorList>
    </citation>
    <scope>NUCLEOTIDE SEQUENCE [LARGE SCALE GENOMIC DNA]</scope>
    <source>
        <strain evidence="2 3">DSM 11827</strain>
    </source>
</reference>
<keyword evidence="3" id="KW-1185">Reference proteome</keyword>
<feature type="compositionally biased region" description="Polar residues" evidence="1">
    <location>
        <begin position="622"/>
        <end position="635"/>
    </location>
</feature>
<dbReference type="InParanoid" id="G4TA02"/>
<dbReference type="InterPro" id="IPR043502">
    <property type="entry name" value="DNA/RNA_pol_sf"/>
</dbReference>
<feature type="region of interest" description="Disordered" evidence="1">
    <location>
        <begin position="559"/>
        <end position="583"/>
    </location>
</feature>
<feature type="region of interest" description="Disordered" evidence="1">
    <location>
        <begin position="822"/>
        <end position="875"/>
    </location>
</feature>
<dbReference type="EMBL" id="CAFZ01000026">
    <property type="protein sequence ID" value="CCA68137.1"/>
    <property type="molecule type" value="Genomic_DNA"/>
</dbReference>
<evidence type="ECO:0000256" key="1">
    <source>
        <dbReference type="SAM" id="MobiDB-lite"/>
    </source>
</evidence>
<dbReference type="PANTHER" id="PTHR33050:SF7">
    <property type="entry name" value="RIBONUCLEASE H"/>
    <property type="match status" value="1"/>
</dbReference>
<evidence type="ECO:0008006" key="4">
    <source>
        <dbReference type="Google" id="ProtNLM"/>
    </source>
</evidence>
<feature type="compositionally biased region" description="Polar residues" evidence="1">
    <location>
        <begin position="684"/>
        <end position="695"/>
    </location>
</feature>
<protein>
    <recommendedName>
        <fullName evidence="4">Reverse transcriptase domain-containing protein</fullName>
    </recommendedName>
</protein>